<feature type="compositionally biased region" description="Basic residues" evidence="5">
    <location>
        <begin position="397"/>
        <end position="407"/>
    </location>
</feature>
<organism evidence="7 8">
    <name type="scientific">Torulaspora delbrueckii</name>
    <name type="common">Yeast</name>
    <name type="synonym">Candida colliculosa</name>
    <dbReference type="NCBI Taxonomy" id="4950"/>
    <lineage>
        <taxon>Eukaryota</taxon>
        <taxon>Fungi</taxon>
        <taxon>Dikarya</taxon>
        <taxon>Ascomycota</taxon>
        <taxon>Saccharomycotina</taxon>
        <taxon>Saccharomycetes</taxon>
        <taxon>Saccharomycetales</taxon>
        <taxon>Saccharomycetaceae</taxon>
        <taxon>Torulaspora</taxon>
    </lineage>
</organism>
<accession>G8ZN73</accession>
<feature type="compositionally biased region" description="Basic and acidic residues" evidence="5">
    <location>
        <begin position="361"/>
        <end position="374"/>
    </location>
</feature>
<dbReference type="OrthoDB" id="10039147at2759"/>
<dbReference type="InParanoid" id="G8ZN73"/>
<dbReference type="AlphaFoldDB" id="G8ZN73"/>
<dbReference type="PANTHER" id="PTHR12883">
    <property type="entry name" value="ADIPOCYTE-SPECIFIC PROTEIN 4-RELATED"/>
    <property type="match status" value="1"/>
</dbReference>
<dbReference type="InterPro" id="IPR012879">
    <property type="entry name" value="CCDC47"/>
</dbReference>
<dbReference type="GeneID" id="11502719"/>
<dbReference type="Pfam" id="PF07946">
    <property type="entry name" value="CCDC47"/>
    <property type="match status" value="1"/>
</dbReference>
<reference evidence="7 8" key="1">
    <citation type="journal article" date="2011" name="Proc. Natl. Acad. Sci. U.S.A.">
        <title>Evolutionary erosion of yeast sex chromosomes by mating-type switching accidents.</title>
        <authorList>
            <person name="Gordon J.L."/>
            <person name="Armisen D."/>
            <person name="Proux-Wera E."/>
            <person name="Oheigeartaigh S.S."/>
            <person name="Byrne K.P."/>
            <person name="Wolfe K.H."/>
        </authorList>
    </citation>
    <scope>NUCLEOTIDE SEQUENCE [LARGE SCALE GENOMIC DNA]</scope>
    <source>
        <strain evidence="8">ATCC 10662 / CBS 1146 / NBRC 0425 / NCYC 2629 / NRRL Y-866</strain>
    </source>
</reference>
<dbReference type="KEGG" id="tdl:TDEL_0A07350"/>
<dbReference type="GO" id="GO:0032469">
    <property type="term" value="P:endoplasmic reticulum calcium ion homeostasis"/>
    <property type="evidence" value="ECO:0007669"/>
    <property type="project" value="InterPro"/>
</dbReference>
<dbReference type="PANTHER" id="PTHR12883:SF0">
    <property type="entry name" value="PAT COMPLEX SUBUNIT CCDC47"/>
    <property type="match status" value="1"/>
</dbReference>
<keyword evidence="3 6" id="KW-1133">Transmembrane helix</keyword>
<keyword evidence="2 6" id="KW-0812">Transmembrane</keyword>
<dbReference type="GO" id="GO:0016020">
    <property type="term" value="C:membrane"/>
    <property type="evidence" value="ECO:0007669"/>
    <property type="project" value="UniProtKB-SubCell"/>
</dbReference>
<keyword evidence="4 6" id="KW-0472">Membrane</keyword>
<dbReference type="EMBL" id="HE616742">
    <property type="protein sequence ID" value="CCE90067.1"/>
    <property type="molecule type" value="Genomic_DNA"/>
</dbReference>
<evidence type="ECO:0000256" key="2">
    <source>
        <dbReference type="ARBA" id="ARBA00022692"/>
    </source>
</evidence>
<comment type="subcellular location">
    <subcellularLocation>
        <location evidence="1">Membrane</location>
        <topology evidence="1">Single-pass membrane protein</topology>
    </subcellularLocation>
</comment>
<evidence type="ECO:0000313" key="8">
    <source>
        <dbReference type="Proteomes" id="UP000005627"/>
    </source>
</evidence>
<gene>
    <name evidence="7" type="primary">TDEL0A07350</name>
    <name evidence="7" type="ORF">TDEL_0A07350</name>
</gene>
<dbReference type="GO" id="GO:0005783">
    <property type="term" value="C:endoplasmic reticulum"/>
    <property type="evidence" value="ECO:0007669"/>
    <property type="project" value="InterPro"/>
</dbReference>
<dbReference type="RefSeq" id="XP_003679278.1">
    <property type="nucleotide sequence ID" value="XM_003679230.1"/>
</dbReference>
<dbReference type="HOGENOM" id="CLU_672638_0_0_1"/>
<evidence type="ECO:0000256" key="5">
    <source>
        <dbReference type="SAM" id="MobiDB-lite"/>
    </source>
</evidence>
<feature type="transmembrane region" description="Helical" evidence="6">
    <location>
        <begin position="41"/>
        <end position="61"/>
    </location>
</feature>
<evidence type="ECO:0000256" key="6">
    <source>
        <dbReference type="SAM" id="Phobius"/>
    </source>
</evidence>
<evidence type="ECO:0000256" key="4">
    <source>
        <dbReference type="ARBA" id="ARBA00023136"/>
    </source>
</evidence>
<dbReference type="FunCoup" id="G8ZN73">
    <property type="interactions" value="92"/>
</dbReference>
<evidence type="ECO:0000256" key="3">
    <source>
        <dbReference type="ARBA" id="ARBA00022989"/>
    </source>
</evidence>
<name>G8ZN73_TORDE</name>
<proteinExistence type="predicted"/>
<feature type="compositionally biased region" description="Basic and acidic residues" evidence="5">
    <location>
        <begin position="382"/>
        <end position="396"/>
    </location>
</feature>
<dbReference type="eggNOG" id="KOG2357">
    <property type="taxonomic scope" value="Eukaryota"/>
</dbReference>
<dbReference type="STRING" id="1076872.G8ZN73"/>
<feature type="region of interest" description="Disordered" evidence="5">
    <location>
        <begin position="361"/>
        <end position="407"/>
    </location>
</feature>
<sequence>MSAFLQPIIKGMDKVTALNAKYLALTFEEQKNMTFVERLRFYNWTFEIFALAMLVLVFVAYKYGVIVNENRAKKLFGSLNSFLQDDLQFARVGFSKGDGSKVPYIEEGQKTWYTTFATGRSAIASLSVRVHMFSRSNPVAMLMESLVNLMFPSSMTVKDVSEYCEVVIKPNGTFVSSETAKPNNDAKDVVNKFKFITSIVNKSSMNELRRENYYLSLTHTSESDKLPVEYVFMSELNQLNGFTLHYADAGFNELLKRAGNFLQSICFTDLPANKPLTDKLWDATQKPRAVIRTKIPVSEQDLSLLKELVSAVVQIFDNVTREIVQKSPQAFINSDILKKSNQLRTQELARIVKAMKQVEREMAQEKKQEAEKEKRRQLKATGEQEKFDQKMKEKRERRLRNKQKVRM</sequence>
<evidence type="ECO:0000256" key="1">
    <source>
        <dbReference type="ARBA" id="ARBA00004167"/>
    </source>
</evidence>
<evidence type="ECO:0000313" key="7">
    <source>
        <dbReference type="EMBL" id="CCE90067.1"/>
    </source>
</evidence>
<dbReference type="GO" id="GO:0005509">
    <property type="term" value="F:calcium ion binding"/>
    <property type="evidence" value="ECO:0007669"/>
    <property type="project" value="InterPro"/>
</dbReference>
<keyword evidence="8" id="KW-1185">Reference proteome</keyword>
<protein>
    <submittedName>
        <fullName evidence="7">Uncharacterized protein</fullName>
    </submittedName>
</protein>
<dbReference type="Proteomes" id="UP000005627">
    <property type="component" value="Chromosome 1"/>
</dbReference>